<feature type="region of interest" description="Disordered" evidence="1">
    <location>
        <begin position="504"/>
        <end position="560"/>
    </location>
</feature>
<feature type="compositionally biased region" description="Low complexity" evidence="1">
    <location>
        <begin position="508"/>
        <end position="536"/>
    </location>
</feature>
<feature type="region of interest" description="Disordered" evidence="1">
    <location>
        <begin position="348"/>
        <end position="369"/>
    </location>
</feature>
<feature type="signal peptide" evidence="2">
    <location>
        <begin position="1"/>
        <end position="28"/>
    </location>
</feature>
<dbReference type="Pfam" id="PF11737">
    <property type="entry name" value="DUF3300"/>
    <property type="match status" value="1"/>
</dbReference>
<protein>
    <submittedName>
        <fullName evidence="3">DUF3300 domain-containing protein</fullName>
    </submittedName>
</protein>
<accession>A0A7C4LS89</accession>
<comment type="caution">
    <text evidence="3">The sequence shown here is derived from an EMBL/GenBank/DDBJ whole genome shotgun (WGS) entry which is preliminary data.</text>
</comment>
<name>A0A7C4LS89_9PLAN</name>
<feature type="compositionally biased region" description="Polar residues" evidence="1">
    <location>
        <begin position="430"/>
        <end position="441"/>
    </location>
</feature>
<evidence type="ECO:0000256" key="2">
    <source>
        <dbReference type="SAM" id="SignalP"/>
    </source>
</evidence>
<sequence length="560" mass="55414">MKLLATGKWLLILSSAVLALSLPGSARADEVPPVPADSTARLSPQTLQALVVGIALYPDPVIELILQAAQFPAAIHEAASIPASEVGRLSELRNSGKLPVSVQTLLDKYPDVLAQLDRNIALTTALGQAAKNQLADVWAAIDAVRESIEKTAAQQPAAAVVNPYVAAAGIVARRLYGPGVIAELAALHYIAHHYYPYPYPYPAGTTTVVTGPYAAAVQSSTTGVTTGGGTVTTNSTTGVYAGPAGATATGTGSSVVYQKGATTAAAGTGTAQITTPHGTTAVATGSGIAGKTTVGNTTVAGAAGTGTITTSTGKVATGTGVVGGTVTQTQNGAVYSTQAAGTYATNTGKSGSAYRSSSGAVTTNPDGSVSATRSVQLDAATTGGAVSVDKQQAATITGTGGGSYQGTTTIDSTKGTAQVQTSAANGQVNTTVTTDQGSKSVTLGDGQVNAAGNAAKQPSSSTTRRTGTSAARYSQVNAEQLHIAQQSMQQGFAELNSQVAQSVRGSVRSSGAARPAESSSRPQAAPAAPAPSFSRPGAGGMSGRSGGSPPAGRGGGRGRR</sequence>
<keyword evidence="2" id="KW-0732">Signal</keyword>
<dbReference type="AlphaFoldDB" id="A0A7C4LS89"/>
<evidence type="ECO:0000313" key="3">
    <source>
        <dbReference type="EMBL" id="HGT40531.1"/>
    </source>
</evidence>
<dbReference type="EMBL" id="DSVQ01000018">
    <property type="protein sequence ID" value="HGT40531.1"/>
    <property type="molecule type" value="Genomic_DNA"/>
</dbReference>
<organism evidence="3">
    <name type="scientific">Schlesneria paludicola</name>
    <dbReference type="NCBI Taxonomy" id="360056"/>
    <lineage>
        <taxon>Bacteria</taxon>
        <taxon>Pseudomonadati</taxon>
        <taxon>Planctomycetota</taxon>
        <taxon>Planctomycetia</taxon>
        <taxon>Planctomycetales</taxon>
        <taxon>Planctomycetaceae</taxon>
        <taxon>Schlesneria</taxon>
    </lineage>
</organism>
<evidence type="ECO:0000256" key="1">
    <source>
        <dbReference type="SAM" id="MobiDB-lite"/>
    </source>
</evidence>
<feature type="compositionally biased region" description="Gly residues" evidence="1">
    <location>
        <begin position="537"/>
        <end position="546"/>
    </location>
</feature>
<feature type="chain" id="PRO_5028488937" evidence="2">
    <location>
        <begin position="29"/>
        <end position="560"/>
    </location>
</feature>
<proteinExistence type="predicted"/>
<dbReference type="InterPro" id="IPR021728">
    <property type="entry name" value="DUF3300"/>
</dbReference>
<gene>
    <name evidence="3" type="ORF">ENS64_14900</name>
</gene>
<feature type="region of interest" description="Disordered" evidence="1">
    <location>
        <begin position="430"/>
        <end position="472"/>
    </location>
</feature>
<reference evidence="3" key="1">
    <citation type="journal article" date="2020" name="mSystems">
        <title>Genome- and Community-Level Interaction Insights into Carbon Utilization and Element Cycling Functions of Hydrothermarchaeota in Hydrothermal Sediment.</title>
        <authorList>
            <person name="Zhou Z."/>
            <person name="Liu Y."/>
            <person name="Xu W."/>
            <person name="Pan J."/>
            <person name="Luo Z.H."/>
            <person name="Li M."/>
        </authorList>
    </citation>
    <scope>NUCLEOTIDE SEQUENCE [LARGE SCALE GENOMIC DNA]</scope>
    <source>
        <strain evidence="3">SpSt-508</strain>
    </source>
</reference>
<feature type="compositionally biased region" description="Low complexity" evidence="1">
    <location>
        <begin position="459"/>
        <end position="472"/>
    </location>
</feature>